<dbReference type="GO" id="GO:0005391">
    <property type="term" value="F:P-type sodium:potassium-exchanging transporter activity"/>
    <property type="evidence" value="ECO:0007669"/>
    <property type="project" value="TreeGrafter"/>
</dbReference>
<dbReference type="Pfam" id="PF00690">
    <property type="entry name" value="Cation_ATPase_N"/>
    <property type="match status" value="1"/>
</dbReference>
<dbReference type="InterPro" id="IPR006068">
    <property type="entry name" value="ATPase_P-typ_cation-transptr_C"/>
</dbReference>
<dbReference type="PRINTS" id="PR00119">
    <property type="entry name" value="CATATPASE"/>
</dbReference>
<accession>A0A2M9ZNQ7</accession>
<dbReference type="FunFam" id="3.40.50.1000:FF:000001">
    <property type="entry name" value="Phospholipid-transporting ATPase IC"/>
    <property type="match status" value="1"/>
</dbReference>
<dbReference type="GO" id="GO:0036376">
    <property type="term" value="P:sodium ion export across plasma membrane"/>
    <property type="evidence" value="ECO:0007669"/>
    <property type="project" value="TreeGrafter"/>
</dbReference>
<dbReference type="SMART" id="SM00831">
    <property type="entry name" value="Cation_ATPase_N"/>
    <property type="match status" value="1"/>
</dbReference>
<keyword evidence="10 12" id="KW-1133">Transmembrane helix</keyword>
<dbReference type="OrthoDB" id="9760364at2"/>
<keyword evidence="7" id="KW-0067">ATP-binding</keyword>
<evidence type="ECO:0000256" key="11">
    <source>
        <dbReference type="ARBA" id="ARBA00023136"/>
    </source>
</evidence>
<dbReference type="SUPFAM" id="SSF81665">
    <property type="entry name" value="Calcium ATPase, transmembrane domain M"/>
    <property type="match status" value="1"/>
</dbReference>
<gene>
    <name evidence="14" type="ORF">CH360_10415</name>
    <name evidence="15" type="ORF">CH373_09270</name>
</gene>
<comment type="caution">
    <text evidence="15">The sequence shown here is derived from an EMBL/GenBank/DDBJ whole genome shotgun (WGS) entry which is preliminary data.</text>
</comment>
<dbReference type="FunFam" id="2.70.150.10:FF:000160">
    <property type="entry name" value="Sarcoplasmic/endoplasmic reticulum calcium ATPase 1"/>
    <property type="match status" value="1"/>
</dbReference>
<evidence type="ECO:0000259" key="13">
    <source>
        <dbReference type="SMART" id="SM00831"/>
    </source>
</evidence>
<keyword evidence="16" id="KW-1185">Reference proteome</keyword>
<dbReference type="InterPro" id="IPR050510">
    <property type="entry name" value="Cation_transp_ATPase_P-type"/>
</dbReference>
<feature type="transmembrane region" description="Helical" evidence="12">
    <location>
        <begin position="714"/>
        <end position="736"/>
    </location>
</feature>
<feature type="transmembrane region" description="Helical" evidence="12">
    <location>
        <begin position="93"/>
        <end position="112"/>
    </location>
</feature>
<dbReference type="InterPro" id="IPR023214">
    <property type="entry name" value="HAD_sf"/>
</dbReference>
<evidence type="ECO:0000256" key="2">
    <source>
        <dbReference type="ARBA" id="ARBA00005675"/>
    </source>
</evidence>
<dbReference type="InterPro" id="IPR008250">
    <property type="entry name" value="ATPase_P-typ_transduc_dom_A_sf"/>
</dbReference>
<sequence length="893" mass="98580">MSNATSTNELIKENGMYNLKAEEVFTLFDTDSKEGLSSQNAKSRLEKFGRNKIREEKKRSNFLILLDQFQSPIVYLLLFATALSFYFKEWLDGFAIFVVILINGLIGFYMEFRAAKSMDALKRLTRITCKAKRDGFIQELDSEEIVPGDIVYFEAGDIVSADARIFESTRLQTDESALTGESTPCDKNTNLLPSNLPLAERSNMLFKGTFILKGNSFSVVTHTGMDTEIGKIAEMLQSAKPGATPLEKKLSEFSKRLIQITVGLVILIFFVGLWTGQHFLETLETSIALAVAAIPEGLPIVATLALAQGMLKMAKHNVIVKKLSAVETLGGTNVICTDKTGTLTQNKIEVVELVTSEGVYTFDGEWKGFEGRVRDLIAQASILCNTAELDSNSGSENEIGDPLETGLLKFTKLIGFDISKVRDQNPKISEMPFDSDLKMMATIHGNKEGFTMFVKGAAESIIERSSFILSQSNERQLNNTDLNRWLSEADRLASSGMKVIGIAYKQTKDSNAEKTEGLVLLGLLGMIDPPRPEVFSALADCDSAGIKVMMITGDHPSTAKNIASRLGLTKTSEDKIIIGSEMPSIGDLSQEKKADWIQSRIFARVTPKQKLDLVTVLQEKHYIVGMTGDGVNDAPALKKADIGIAMGERGTQVAQDAADMILKDDSFASIVVAIRQGRAIFDNIRKFVIYLLSCNLSELIIVATASILNLHFQLFPLQILFINLITDVLPALALGVTEASPGIMSRLPRPSDEAIIDARRWKTIFVYSFFISASSLGSVFISHFTLHNTEDWNPALCNNILFFTLILAQLFHAFNMGSSDSRFGHSEIIRNRYLWLSTFVCVAMLFIVNSVPVLEQALKLYSLSLEDWLLAIGCAIFGSICIQLTKKAKLVFQ</sequence>
<evidence type="ECO:0000256" key="7">
    <source>
        <dbReference type="ARBA" id="ARBA00022840"/>
    </source>
</evidence>
<keyword evidence="3" id="KW-1003">Cell membrane</keyword>
<dbReference type="InterPro" id="IPR018303">
    <property type="entry name" value="ATPase_P-typ_P_site"/>
</dbReference>
<evidence type="ECO:0000256" key="5">
    <source>
        <dbReference type="ARBA" id="ARBA00022692"/>
    </source>
</evidence>
<dbReference type="InterPro" id="IPR044492">
    <property type="entry name" value="P_typ_ATPase_HD_dom"/>
</dbReference>
<dbReference type="GO" id="GO:0006883">
    <property type="term" value="P:intracellular sodium ion homeostasis"/>
    <property type="evidence" value="ECO:0007669"/>
    <property type="project" value="TreeGrafter"/>
</dbReference>
<feature type="transmembrane region" description="Helical" evidence="12">
    <location>
        <begin position="687"/>
        <end position="708"/>
    </location>
</feature>
<feature type="transmembrane region" description="Helical" evidence="12">
    <location>
        <begin position="287"/>
        <end position="307"/>
    </location>
</feature>
<dbReference type="SUPFAM" id="SSF56784">
    <property type="entry name" value="HAD-like"/>
    <property type="match status" value="1"/>
</dbReference>
<dbReference type="SUPFAM" id="SSF81660">
    <property type="entry name" value="Metal cation-transporting ATPase, ATP-binding domain N"/>
    <property type="match status" value="1"/>
</dbReference>
<name>A0A2M9ZNQ7_9LEPT</name>
<keyword evidence="6" id="KW-0547">Nucleotide-binding</keyword>
<dbReference type="Gene3D" id="3.40.50.1000">
    <property type="entry name" value="HAD superfamily/HAD-like"/>
    <property type="match status" value="1"/>
</dbReference>
<dbReference type="GO" id="GO:1990573">
    <property type="term" value="P:potassium ion import across plasma membrane"/>
    <property type="evidence" value="ECO:0007669"/>
    <property type="project" value="TreeGrafter"/>
</dbReference>
<keyword evidence="11 12" id="KW-0472">Membrane</keyword>
<dbReference type="Proteomes" id="UP000231962">
    <property type="component" value="Unassembled WGS sequence"/>
</dbReference>
<evidence type="ECO:0000313" key="17">
    <source>
        <dbReference type="Proteomes" id="UP000231990"/>
    </source>
</evidence>
<protein>
    <recommendedName>
        <fullName evidence="13">Cation-transporting P-type ATPase N-terminal domain-containing protein</fullName>
    </recommendedName>
</protein>
<feature type="domain" description="Cation-transporting P-type ATPase N-terminal" evidence="13">
    <location>
        <begin position="15"/>
        <end position="89"/>
    </location>
</feature>
<dbReference type="GO" id="GO:1902600">
    <property type="term" value="P:proton transmembrane transport"/>
    <property type="evidence" value="ECO:0007669"/>
    <property type="project" value="TreeGrafter"/>
</dbReference>
<evidence type="ECO:0000256" key="8">
    <source>
        <dbReference type="ARBA" id="ARBA00022842"/>
    </source>
</evidence>
<dbReference type="InterPro" id="IPR001757">
    <property type="entry name" value="P_typ_ATPase"/>
</dbReference>
<dbReference type="InterPro" id="IPR023299">
    <property type="entry name" value="ATPase_P-typ_cyto_dom_N"/>
</dbReference>
<dbReference type="SUPFAM" id="SSF81653">
    <property type="entry name" value="Calcium ATPase, transduction domain A"/>
    <property type="match status" value="1"/>
</dbReference>
<keyword evidence="4" id="KW-0597">Phosphoprotein</keyword>
<dbReference type="PRINTS" id="PR00120">
    <property type="entry name" value="HATPASE"/>
</dbReference>
<dbReference type="PANTHER" id="PTHR43294">
    <property type="entry name" value="SODIUM/POTASSIUM-TRANSPORTING ATPASE SUBUNIT ALPHA"/>
    <property type="match status" value="1"/>
</dbReference>
<evidence type="ECO:0000256" key="10">
    <source>
        <dbReference type="ARBA" id="ARBA00022989"/>
    </source>
</evidence>
<evidence type="ECO:0000313" key="16">
    <source>
        <dbReference type="Proteomes" id="UP000231962"/>
    </source>
</evidence>
<dbReference type="Gene3D" id="2.70.150.10">
    <property type="entry name" value="Calcium-transporting ATPase, cytoplasmic transduction domain A"/>
    <property type="match status" value="1"/>
</dbReference>
<keyword evidence="8" id="KW-0460">Magnesium</keyword>
<reference evidence="16 17" key="1">
    <citation type="submission" date="2017-07" db="EMBL/GenBank/DDBJ databases">
        <title>Leptospira spp. isolated from tropical soils.</title>
        <authorList>
            <person name="Thibeaux R."/>
            <person name="Iraola G."/>
            <person name="Ferres I."/>
            <person name="Bierque E."/>
            <person name="Girault D."/>
            <person name="Soupe-Gilbert M.-E."/>
            <person name="Picardeau M."/>
            <person name="Goarant C."/>
        </authorList>
    </citation>
    <scope>NUCLEOTIDE SEQUENCE [LARGE SCALE GENOMIC DNA]</scope>
    <source>
        <strain evidence="15 17">FH1-B-B1</strain>
        <strain evidence="14 16">FH1-B-C1</strain>
    </source>
</reference>
<feature type="transmembrane region" description="Helical" evidence="12">
    <location>
        <begin position="257"/>
        <end position="275"/>
    </location>
</feature>
<dbReference type="RefSeq" id="WP_100713960.1">
    <property type="nucleotide sequence ID" value="NZ_NPDY01000008.1"/>
</dbReference>
<evidence type="ECO:0000256" key="1">
    <source>
        <dbReference type="ARBA" id="ARBA00004651"/>
    </source>
</evidence>
<dbReference type="InterPro" id="IPR004014">
    <property type="entry name" value="ATPase_P-typ_cation-transptr_N"/>
</dbReference>
<dbReference type="SFLD" id="SFLDF00027">
    <property type="entry name" value="p-type_atpase"/>
    <property type="match status" value="1"/>
</dbReference>
<evidence type="ECO:0000256" key="12">
    <source>
        <dbReference type="SAM" id="Phobius"/>
    </source>
</evidence>
<evidence type="ECO:0000313" key="15">
    <source>
        <dbReference type="EMBL" id="PJZ73664.1"/>
    </source>
</evidence>
<dbReference type="GO" id="GO:0005524">
    <property type="term" value="F:ATP binding"/>
    <property type="evidence" value="ECO:0007669"/>
    <property type="project" value="UniProtKB-KW"/>
</dbReference>
<keyword evidence="9" id="KW-1278">Translocase</keyword>
<feature type="transmembrane region" description="Helical" evidence="12">
    <location>
        <begin position="62"/>
        <end position="87"/>
    </location>
</feature>
<evidence type="ECO:0000256" key="9">
    <source>
        <dbReference type="ARBA" id="ARBA00022967"/>
    </source>
</evidence>
<dbReference type="AlphaFoldDB" id="A0A2M9ZNQ7"/>
<feature type="transmembrane region" description="Helical" evidence="12">
    <location>
        <begin position="868"/>
        <end position="885"/>
    </location>
</feature>
<dbReference type="Gene3D" id="3.40.1110.10">
    <property type="entry name" value="Calcium-transporting ATPase, cytoplasmic domain N"/>
    <property type="match status" value="1"/>
</dbReference>
<dbReference type="Proteomes" id="UP000231990">
    <property type="component" value="Unassembled WGS sequence"/>
</dbReference>
<feature type="transmembrane region" description="Helical" evidence="12">
    <location>
        <begin position="832"/>
        <end position="848"/>
    </location>
</feature>
<dbReference type="GO" id="GO:0005886">
    <property type="term" value="C:plasma membrane"/>
    <property type="evidence" value="ECO:0007669"/>
    <property type="project" value="UniProtKB-SubCell"/>
</dbReference>
<evidence type="ECO:0000256" key="4">
    <source>
        <dbReference type="ARBA" id="ARBA00022553"/>
    </source>
</evidence>
<evidence type="ECO:0000256" key="6">
    <source>
        <dbReference type="ARBA" id="ARBA00022741"/>
    </source>
</evidence>
<dbReference type="EMBL" id="NPDY01000008">
    <property type="protein sequence ID" value="PJZ69677.1"/>
    <property type="molecule type" value="Genomic_DNA"/>
</dbReference>
<evidence type="ECO:0000313" key="14">
    <source>
        <dbReference type="EMBL" id="PJZ69677.1"/>
    </source>
</evidence>
<dbReference type="NCBIfam" id="TIGR01494">
    <property type="entry name" value="ATPase_P-type"/>
    <property type="match status" value="2"/>
</dbReference>
<dbReference type="SFLD" id="SFLDS00003">
    <property type="entry name" value="Haloacid_Dehalogenase"/>
    <property type="match status" value="1"/>
</dbReference>
<dbReference type="GO" id="GO:0016887">
    <property type="term" value="F:ATP hydrolysis activity"/>
    <property type="evidence" value="ECO:0007669"/>
    <property type="project" value="InterPro"/>
</dbReference>
<dbReference type="InterPro" id="IPR059000">
    <property type="entry name" value="ATPase_P-type_domA"/>
</dbReference>
<dbReference type="EMBL" id="NPDZ01000004">
    <property type="protein sequence ID" value="PJZ73664.1"/>
    <property type="molecule type" value="Genomic_DNA"/>
</dbReference>
<comment type="similarity">
    <text evidence="2">Belongs to the cation transport ATPase (P-type) (TC 3.A.3) family. Type IIA subfamily.</text>
</comment>
<dbReference type="InterPro" id="IPR036412">
    <property type="entry name" value="HAD-like_sf"/>
</dbReference>
<dbReference type="GO" id="GO:0030007">
    <property type="term" value="P:intracellular potassium ion homeostasis"/>
    <property type="evidence" value="ECO:0007669"/>
    <property type="project" value="TreeGrafter"/>
</dbReference>
<dbReference type="Pfam" id="PF00122">
    <property type="entry name" value="E1-E2_ATPase"/>
    <property type="match status" value="1"/>
</dbReference>
<dbReference type="SFLD" id="SFLDG00002">
    <property type="entry name" value="C1.7:_P-type_atpase_like"/>
    <property type="match status" value="1"/>
</dbReference>
<proteinExistence type="inferred from homology"/>
<comment type="subcellular location">
    <subcellularLocation>
        <location evidence="1">Cell membrane</location>
        <topology evidence="1">Multi-pass membrane protein</topology>
    </subcellularLocation>
</comment>
<dbReference type="PANTHER" id="PTHR43294:SF21">
    <property type="entry name" value="CATION TRANSPORTING ATPASE"/>
    <property type="match status" value="1"/>
</dbReference>
<evidence type="ECO:0000256" key="3">
    <source>
        <dbReference type="ARBA" id="ARBA00022475"/>
    </source>
</evidence>
<organism evidence="15 17">
    <name type="scientific">Leptospira perolatii</name>
    <dbReference type="NCBI Taxonomy" id="2023191"/>
    <lineage>
        <taxon>Bacteria</taxon>
        <taxon>Pseudomonadati</taxon>
        <taxon>Spirochaetota</taxon>
        <taxon>Spirochaetia</taxon>
        <taxon>Leptospirales</taxon>
        <taxon>Leptospiraceae</taxon>
        <taxon>Leptospira</taxon>
    </lineage>
</organism>
<dbReference type="Pfam" id="PF13246">
    <property type="entry name" value="Cation_ATPase"/>
    <property type="match status" value="1"/>
</dbReference>
<dbReference type="InterPro" id="IPR023298">
    <property type="entry name" value="ATPase_P-typ_TM_dom_sf"/>
</dbReference>
<dbReference type="Gene3D" id="1.20.1110.10">
    <property type="entry name" value="Calcium-transporting ATPase, transmembrane domain"/>
    <property type="match status" value="1"/>
</dbReference>
<feature type="transmembrane region" description="Helical" evidence="12">
    <location>
        <begin position="764"/>
        <end position="786"/>
    </location>
</feature>
<dbReference type="Pfam" id="PF00689">
    <property type="entry name" value="Cation_ATPase_C"/>
    <property type="match status" value="1"/>
</dbReference>
<feature type="transmembrane region" description="Helical" evidence="12">
    <location>
        <begin position="792"/>
        <end position="811"/>
    </location>
</feature>
<keyword evidence="5 12" id="KW-0812">Transmembrane</keyword>
<dbReference type="PROSITE" id="PS00154">
    <property type="entry name" value="ATPASE_E1_E2"/>
    <property type="match status" value="1"/>
</dbReference>